<gene>
    <name evidence="1" type="ORF">SAMN06265222_1543</name>
</gene>
<protein>
    <submittedName>
        <fullName evidence="1">Uncharacterized protein</fullName>
    </submittedName>
</protein>
<proteinExistence type="predicted"/>
<accession>A0ABY1QUI2</accession>
<feature type="non-terminal residue" evidence="1">
    <location>
        <position position="36"/>
    </location>
</feature>
<comment type="caution">
    <text evidence="1">The sequence shown here is derived from an EMBL/GenBank/DDBJ whole genome shotgun (WGS) entry which is preliminary data.</text>
</comment>
<dbReference type="Proteomes" id="UP001158067">
    <property type="component" value="Unassembled WGS sequence"/>
</dbReference>
<evidence type="ECO:0000313" key="2">
    <source>
        <dbReference type="Proteomes" id="UP001158067"/>
    </source>
</evidence>
<reference evidence="1 2" key="1">
    <citation type="submission" date="2017-05" db="EMBL/GenBank/DDBJ databases">
        <authorList>
            <person name="Varghese N."/>
            <person name="Submissions S."/>
        </authorList>
    </citation>
    <scope>NUCLEOTIDE SEQUENCE [LARGE SCALE GENOMIC DNA]</scope>
    <source>
        <strain evidence="1 2">DSM 25457</strain>
    </source>
</reference>
<sequence>MTQSPYDFAPLLDDFLAIRDVLHAASDRRLDPIDYA</sequence>
<evidence type="ECO:0000313" key="1">
    <source>
        <dbReference type="EMBL" id="SMP80465.1"/>
    </source>
</evidence>
<name>A0ABY1QUI2_9BACT</name>
<organism evidence="1 2">
    <name type="scientific">Neorhodopirellula lusitana</name>
    <dbReference type="NCBI Taxonomy" id="445327"/>
    <lineage>
        <taxon>Bacteria</taxon>
        <taxon>Pseudomonadati</taxon>
        <taxon>Planctomycetota</taxon>
        <taxon>Planctomycetia</taxon>
        <taxon>Pirellulales</taxon>
        <taxon>Pirellulaceae</taxon>
        <taxon>Neorhodopirellula</taxon>
    </lineage>
</organism>
<dbReference type="EMBL" id="FXUG01000054">
    <property type="protein sequence ID" value="SMP80465.1"/>
    <property type="molecule type" value="Genomic_DNA"/>
</dbReference>
<keyword evidence="2" id="KW-1185">Reference proteome</keyword>